<feature type="transmembrane region" description="Helical" evidence="1">
    <location>
        <begin position="124"/>
        <end position="148"/>
    </location>
</feature>
<name>A0A9X2SXI5_9BACT</name>
<reference evidence="2" key="1">
    <citation type="submission" date="2022-08" db="EMBL/GenBank/DDBJ databases">
        <authorList>
            <person name="Zhang D."/>
        </authorList>
    </citation>
    <scope>NUCLEOTIDE SEQUENCE</scope>
    <source>
        <strain evidence="2">XJ19-11</strain>
    </source>
</reference>
<feature type="transmembrane region" description="Helical" evidence="1">
    <location>
        <begin position="53"/>
        <end position="77"/>
    </location>
</feature>
<gene>
    <name evidence="2" type="ORF">NU887_02605</name>
</gene>
<evidence type="ECO:0000313" key="2">
    <source>
        <dbReference type="EMBL" id="MCR9013907.1"/>
    </source>
</evidence>
<accession>A0A9X2SXI5</accession>
<evidence type="ECO:0000313" key="3">
    <source>
        <dbReference type="Proteomes" id="UP001142175"/>
    </source>
</evidence>
<keyword evidence="1" id="KW-0812">Transmembrane</keyword>
<proteinExistence type="predicted"/>
<dbReference type="EMBL" id="JANSUY010000001">
    <property type="protein sequence ID" value="MCR9013907.1"/>
    <property type="molecule type" value="Genomic_DNA"/>
</dbReference>
<sequence>MKKKFDFFSYPNGFSGKERSQNLKFCKMLGHHISKEQVIIMLEQIFALREDGLYSLIIGFLPTIIAISYPLIAQTISKVNETYNSSQIVEYFNKNHIYKNFRIVLIISLILSGLTFFNHYIIDVLAFISCVILIIYFIKLIDLVLTIYNPKELFDHINKESKIDLLDRNFIIGNLIESQKHYHKIIEEYFEIITELYCYSIRIENFTLQSNIKDKFFLKVSSVGKYIKSKTNEQIDFEAIIFNNNFKIIETFVIDIKLETRYKPIDFFSSTYYFDYSIDETGPTPLSNETLRAIWRYIILLIKTKKFNVLNKLWEINFSYLNLYLNRSYLKYDENSKITKESERKNNLIIDFRNRLNEFNISFLALLYYKKKYKLIDKLLFQTDSQPPKLFLSKFSFDQILKWNLDFRKDSFERNWNVSYYFDDLEFDSIGFQKDSKYYISEFCLILLLFKWIDDYGLHLRVDNPTLSIPDNLNLKKSLIYKLPFLIRQLKKILDNKNLITKTNLQKITRRNCFLSGIKYPIDFLEEYRMNLENQFEIQLGTGPLDNSKIKELKEYTVNQIKSVYDNLSRIKGNDVTKEKRDSISDFMEVIRGTRIPLNREAFLENSTVHYIDYDKTLGRYIKNEYNDHFLSKISLLSSKTYMVEYKELFNAVDLLQINKESHLIIAVNLNLDYLNSFLKLELSECQEGLEDYRYKDIPIFSYSGGRSRTGQLYVFNKENKPMIKHKDWKEINGPTQEFISRWKKMELIDEDLKIYYQHTEIKDDKELLKEYLESSQFNKEELLKMVQFDVDFMGYCWFPKDIKIVNISQGDMFKQGGNLNKLEEIEPFDKN</sequence>
<dbReference type="Proteomes" id="UP001142175">
    <property type="component" value="Unassembled WGS sequence"/>
</dbReference>
<dbReference type="RefSeq" id="WP_258421798.1">
    <property type="nucleotide sequence ID" value="NZ_JANSUY010000001.1"/>
</dbReference>
<evidence type="ECO:0000256" key="1">
    <source>
        <dbReference type="SAM" id="Phobius"/>
    </source>
</evidence>
<protein>
    <submittedName>
        <fullName evidence="2">Uncharacterized protein</fullName>
    </submittedName>
</protein>
<dbReference type="AlphaFoldDB" id="A0A9X2SXI5"/>
<feature type="transmembrane region" description="Helical" evidence="1">
    <location>
        <begin position="97"/>
        <end position="117"/>
    </location>
</feature>
<keyword evidence="1" id="KW-0472">Membrane</keyword>
<keyword evidence="1" id="KW-1133">Transmembrane helix</keyword>
<comment type="caution">
    <text evidence="2">The sequence shown here is derived from an EMBL/GenBank/DDBJ whole genome shotgun (WGS) entry which is preliminary data.</text>
</comment>
<keyword evidence="3" id="KW-1185">Reference proteome</keyword>
<organism evidence="2 3">
    <name type="scientific">Aquiflexum gelatinilyticum</name>
    <dbReference type="NCBI Taxonomy" id="2961943"/>
    <lineage>
        <taxon>Bacteria</taxon>
        <taxon>Pseudomonadati</taxon>
        <taxon>Bacteroidota</taxon>
        <taxon>Cytophagia</taxon>
        <taxon>Cytophagales</taxon>
        <taxon>Cyclobacteriaceae</taxon>
        <taxon>Aquiflexum</taxon>
    </lineage>
</organism>